<proteinExistence type="predicted"/>
<name>A0A9I9DUK8_CUCME</name>
<accession>A0A9I9DUK8</accession>
<protein>
    <submittedName>
        <fullName evidence="1">Uncharacterized protein</fullName>
    </submittedName>
</protein>
<dbReference type="AlphaFoldDB" id="A0A9I9DUK8"/>
<dbReference type="Pfam" id="PF02620">
    <property type="entry name" value="YceD"/>
    <property type="match status" value="1"/>
</dbReference>
<dbReference type="EnsemblPlants" id="MELO3C024033.2.1">
    <property type="protein sequence ID" value="MELO3C024033.2.1"/>
    <property type="gene ID" value="MELO3C024033.2"/>
</dbReference>
<organism evidence="1">
    <name type="scientific">Cucumis melo</name>
    <name type="common">Muskmelon</name>
    <dbReference type="NCBI Taxonomy" id="3656"/>
    <lineage>
        <taxon>Eukaryota</taxon>
        <taxon>Viridiplantae</taxon>
        <taxon>Streptophyta</taxon>
        <taxon>Embryophyta</taxon>
        <taxon>Tracheophyta</taxon>
        <taxon>Spermatophyta</taxon>
        <taxon>Magnoliopsida</taxon>
        <taxon>eudicotyledons</taxon>
        <taxon>Gunneridae</taxon>
        <taxon>Pentapetalae</taxon>
        <taxon>rosids</taxon>
        <taxon>fabids</taxon>
        <taxon>Cucurbitales</taxon>
        <taxon>Cucurbitaceae</taxon>
        <taxon>Benincaseae</taxon>
        <taxon>Cucumis</taxon>
    </lineage>
</organism>
<dbReference type="InterPro" id="IPR003772">
    <property type="entry name" value="YceD"/>
</dbReference>
<sequence>MAEAGRLVTTTRNINSISSSFNKPAPKSLTQTFKIKASSKRNDISLVKLSNSSLSSFRFLQTFPLLFIQFSSISRFSFFCPMKRRSNKTTRRLITISTSGSRWQGKWTCDYLLSLRDLNLEDLVEDEHKNAHVFINLCIEKHASFGFTVDGRINTSFTRKCCTCSLPYCREIKANFNVLVLSSNRANREIHLPDIGGDDPSVIYVKPGLEADLDSLVRDTIRLTTSTKDTCSESCEKSQPTVQYIGAQNAASIDKRWFRLLELRKSKA</sequence>
<evidence type="ECO:0000313" key="1">
    <source>
        <dbReference type="EnsemblPlants" id="MELO3C024033.2.1"/>
    </source>
</evidence>
<dbReference type="InterPro" id="IPR044985">
    <property type="entry name" value="YceD_plant"/>
</dbReference>
<dbReference type="PANTHER" id="PTHR37734:SF1">
    <property type="entry name" value="LARGE RIBOSOMAL RNA SUBUNIT ACCUMULATION PROTEIN YCED HOMOLOG 2, CHLOROPLASTIC"/>
    <property type="match status" value="1"/>
</dbReference>
<reference evidence="1" key="1">
    <citation type="submission" date="2023-03" db="UniProtKB">
        <authorList>
            <consortium name="EnsemblPlants"/>
        </authorList>
    </citation>
    <scope>IDENTIFICATION</scope>
</reference>
<dbReference type="PANTHER" id="PTHR37734">
    <property type="entry name" value="LARGE RIBOSOMAL RNA SUBUNIT ACCUMULATION PROTEIN YCED HOMOLOG 2, CHLOROPLASTIC"/>
    <property type="match status" value="1"/>
</dbReference>
<dbReference type="Gramene" id="MELO3C024033.2.1">
    <property type="protein sequence ID" value="MELO3C024033.2.1"/>
    <property type="gene ID" value="MELO3C024033.2"/>
</dbReference>